<proteinExistence type="inferred from homology"/>
<organism evidence="5 6">
    <name type="scientific">Spirosoma aureum</name>
    <dbReference type="NCBI Taxonomy" id="2692134"/>
    <lineage>
        <taxon>Bacteria</taxon>
        <taxon>Pseudomonadati</taxon>
        <taxon>Bacteroidota</taxon>
        <taxon>Cytophagia</taxon>
        <taxon>Cytophagales</taxon>
        <taxon>Cytophagaceae</taxon>
        <taxon>Spirosoma</taxon>
    </lineage>
</organism>
<dbReference type="InterPro" id="IPR029058">
    <property type="entry name" value="AB_hydrolase_fold"/>
</dbReference>
<feature type="domain" description="Epoxide hydrolase N-terminal" evidence="4">
    <location>
        <begin position="5"/>
        <end position="109"/>
    </location>
</feature>
<dbReference type="PANTHER" id="PTHR21661:SF35">
    <property type="entry name" value="EPOXIDE HYDROLASE"/>
    <property type="match status" value="1"/>
</dbReference>
<dbReference type="SUPFAM" id="SSF53474">
    <property type="entry name" value="alpha/beta-Hydrolases"/>
    <property type="match status" value="1"/>
</dbReference>
<evidence type="ECO:0000313" key="6">
    <source>
        <dbReference type="Proteomes" id="UP000501802"/>
    </source>
</evidence>
<evidence type="ECO:0000256" key="1">
    <source>
        <dbReference type="ARBA" id="ARBA00010088"/>
    </source>
</evidence>
<accession>A0A6G9AW32</accession>
<dbReference type="Proteomes" id="UP000501802">
    <property type="component" value="Chromosome"/>
</dbReference>
<dbReference type="InterPro" id="IPR016292">
    <property type="entry name" value="Epoxide_hydrolase"/>
</dbReference>
<dbReference type="Gene3D" id="3.40.50.1820">
    <property type="entry name" value="alpha/beta hydrolase"/>
    <property type="match status" value="1"/>
</dbReference>
<evidence type="ECO:0000259" key="4">
    <source>
        <dbReference type="Pfam" id="PF06441"/>
    </source>
</evidence>
<evidence type="ECO:0000313" key="5">
    <source>
        <dbReference type="EMBL" id="QIP16539.1"/>
    </source>
</evidence>
<dbReference type="KEGG" id="spib:G8759_29795"/>
<reference evidence="5 6" key="1">
    <citation type="submission" date="2020-03" db="EMBL/GenBank/DDBJ databases">
        <authorList>
            <person name="Kim M.K."/>
        </authorList>
    </citation>
    <scope>NUCLEOTIDE SEQUENCE [LARGE SCALE GENOMIC DNA]</scope>
    <source>
        <strain evidence="5 6">BT328</strain>
    </source>
</reference>
<dbReference type="PIRSF" id="PIRSF001112">
    <property type="entry name" value="Epoxide_hydrolase"/>
    <property type="match status" value="1"/>
</dbReference>
<dbReference type="GO" id="GO:0097176">
    <property type="term" value="P:epoxide metabolic process"/>
    <property type="evidence" value="ECO:0007669"/>
    <property type="project" value="TreeGrafter"/>
</dbReference>
<keyword evidence="3 5" id="KW-0378">Hydrolase</keyword>
<dbReference type="AlphaFoldDB" id="A0A6G9AW32"/>
<name>A0A6G9AW32_9BACT</name>
<evidence type="ECO:0000256" key="3">
    <source>
        <dbReference type="ARBA" id="ARBA00022801"/>
    </source>
</evidence>
<evidence type="ECO:0000256" key="2">
    <source>
        <dbReference type="ARBA" id="ARBA00022797"/>
    </source>
</evidence>
<keyword evidence="6" id="KW-1185">Reference proteome</keyword>
<keyword evidence="2" id="KW-0058">Aromatic hydrocarbons catabolism</keyword>
<comment type="similarity">
    <text evidence="1">Belongs to the peptidase S33 family.</text>
</comment>
<dbReference type="Pfam" id="PF06441">
    <property type="entry name" value="EHN"/>
    <property type="match status" value="1"/>
</dbReference>
<protein>
    <submittedName>
        <fullName evidence="5">Epoxide hydrolase 1</fullName>
    </submittedName>
</protein>
<dbReference type="InterPro" id="IPR010497">
    <property type="entry name" value="Epoxide_hydro_N"/>
</dbReference>
<sequence>MQNVHPLKLQVSQTALADPHQRLDNTRWPNQLPVDDWSWGVPVSYVKELAAYWRYSFDWRKQEADLNRFSQFVTQIDGQDIHFIHVRSTVPDARPLLLCHGYPGSVVDFFIKVIEPLTNPAASEPAFHVVAISLPGLGLSPTVTEVGWNLMRTTHAFAALISQLGYERFGVQAGDAGAGIASLLGVLYPKRIIGIQLNGPEPTAEKFDILASANDLSTTDQIRLERMNAFTREGTGNQAIQSTRPYTIGYGLHDSPVMQLAWIVEKYKEWIDPRKALPEDAIDIDQMLTNVSLYWFKANGAGTANFIYENMYPAPAAANQDWSAGGDGRSSWTSTESERQVIPMGVAMFAADKTIRWLVDRDGSMSHWPEFDKGGNFAMM</sequence>
<dbReference type="RefSeq" id="WP_167216528.1">
    <property type="nucleotide sequence ID" value="NZ_CP050063.1"/>
</dbReference>
<dbReference type="PANTHER" id="PTHR21661">
    <property type="entry name" value="EPOXIDE HYDROLASE 1-RELATED"/>
    <property type="match status" value="1"/>
</dbReference>
<gene>
    <name evidence="5" type="ORF">G8759_29795</name>
</gene>
<dbReference type="EMBL" id="CP050063">
    <property type="protein sequence ID" value="QIP16539.1"/>
    <property type="molecule type" value="Genomic_DNA"/>
</dbReference>
<dbReference type="GO" id="GO:0004301">
    <property type="term" value="F:epoxide hydrolase activity"/>
    <property type="evidence" value="ECO:0007669"/>
    <property type="project" value="TreeGrafter"/>
</dbReference>